<dbReference type="AlphaFoldDB" id="A0A1S4CWN7"/>
<dbReference type="RefSeq" id="XP_016505565.1">
    <property type="nucleotide sequence ID" value="XM_016650079.1"/>
</dbReference>
<dbReference type="PANTHER" id="PTHR47592">
    <property type="entry name" value="PBF68 PROTEIN"/>
    <property type="match status" value="1"/>
</dbReference>
<protein>
    <recommendedName>
        <fullName evidence="3">Zinc finger, CCHC-type</fullName>
    </recommendedName>
</protein>
<evidence type="ECO:0008006" key="3">
    <source>
        <dbReference type="Google" id="ProtNLM"/>
    </source>
</evidence>
<dbReference type="OMA" id="ICMGHIL"/>
<feature type="region of interest" description="Disordered" evidence="1">
    <location>
        <begin position="201"/>
        <end position="249"/>
    </location>
</feature>
<dbReference type="PaxDb" id="4097-A0A1S4CWN7"/>
<proteinExistence type="predicted"/>
<name>A0A1S4CWN7_TOBAC</name>
<gene>
    <name evidence="2" type="primary">LOC107823439</name>
</gene>
<feature type="non-terminal residue" evidence="2">
    <location>
        <position position="249"/>
    </location>
</feature>
<dbReference type="PANTHER" id="PTHR47592:SF29">
    <property type="entry name" value="ZINC FINGER, CCHC-TYPE"/>
    <property type="match status" value="1"/>
</dbReference>
<evidence type="ECO:0000313" key="2">
    <source>
        <dbReference type="RefSeq" id="XP_016505565.1"/>
    </source>
</evidence>
<sequence length="249" mass="29436">MSSLKDLTTNFSKLDKFGGVDFCRWQKKIHFLLTTLKVVYVISTARPPEANEVEEEPLESTRERMKWDNDDYICRGYILNGMSDALFDIYQHVETAKELWDTLENKYMSEDAFSKKFLVSQFNNYKMVEGRSIMDQFHEIQRIVSRFVQHKILMDETFIVSSIIDKLPSSWKDSKWSLKHKKEDMSLEELVNHLRVEQEFRMQDESKEPSTQDGKINVVEHGESSKPHKGQYNDKKRPYDDGKKKKGFQ</sequence>
<feature type="compositionally biased region" description="Basic and acidic residues" evidence="1">
    <location>
        <begin position="201"/>
        <end position="210"/>
    </location>
</feature>
<evidence type="ECO:0000256" key="1">
    <source>
        <dbReference type="SAM" id="MobiDB-lite"/>
    </source>
</evidence>
<reference evidence="2" key="1">
    <citation type="submission" date="2025-08" db="UniProtKB">
        <authorList>
            <consortium name="RefSeq"/>
        </authorList>
    </citation>
    <scope>IDENTIFICATION</scope>
</reference>
<dbReference type="Pfam" id="PF14223">
    <property type="entry name" value="Retrotran_gag_2"/>
    <property type="match status" value="1"/>
</dbReference>
<organism evidence="2">
    <name type="scientific">Nicotiana tabacum</name>
    <name type="common">Common tobacco</name>
    <dbReference type="NCBI Taxonomy" id="4097"/>
    <lineage>
        <taxon>Eukaryota</taxon>
        <taxon>Viridiplantae</taxon>
        <taxon>Streptophyta</taxon>
        <taxon>Embryophyta</taxon>
        <taxon>Tracheophyta</taxon>
        <taxon>Spermatophyta</taxon>
        <taxon>Magnoliopsida</taxon>
        <taxon>eudicotyledons</taxon>
        <taxon>Gunneridae</taxon>
        <taxon>Pentapetalae</taxon>
        <taxon>asterids</taxon>
        <taxon>lamiids</taxon>
        <taxon>Solanales</taxon>
        <taxon>Solanaceae</taxon>
        <taxon>Nicotianoideae</taxon>
        <taxon>Nicotianeae</taxon>
        <taxon>Nicotiana</taxon>
    </lineage>
</organism>
<dbReference type="KEGG" id="nta:107823439"/>
<feature type="compositionally biased region" description="Basic and acidic residues" evidence="1">
    <location>
        <begin position="218"/>
        <end position="243"/>
    </location>
</feature>
<accession>A0A1S4CWN7</accession>
<dbReference type="OrthoDB" id="1302772at2759"/>